<comment type="caution">
    <text evidence="1">The sequence shown here is derived from an EMBL/GenBank/DDBJ whole genome shotgun (WGS) entry which is preliminary data.</text>
</comment>
<evidence type="ECO:0000313" key="1">
    <source>
        <dbReference type="EMBL" id="EYE87580.1"/>
    </source>
</evidence>
<organism evidence="1 2">
    <name type="scientific">Fervidicella metallireducens AeB</name>
    <dbReference type="NCBI Taxonomy" id="1403537"/>
    <lineage>
        <taxon>Bacteria</taxon>
        <taxon>Bacillati</taxon>
        <taxon>Bacillota</taxon>
        <taxon>Clostridia</taxon>
        <taxon>Eubacteriales</taxon>
        <taxon>Clostridiaceae</taxon>
        <taxon>Fervidicella</taxon>
    </lineage>
</organism>
<accession>A0A017RUN4</accession>
<protein>
    <submittedName>
        <fullName evidence="1">Uncharacterized protein</fullName>
    </submittedName>
</protein>
<reference evidence="1 2" key="1">
    <citation type="journal article" date="2014" name="Genome Announc.">
        <title>Draft Genome Sequence of Fervidicella metallireducens Strain AeBT, an Iron-Reducing Thermoanaerobe from the Great Artesian Basin.</title>
        <authorList>
            <person name="Patel B.K."/>
        </authorList>
    </citation>
    <scope>NUCLEOTIDE SEQUENCE [LARGE SCALE GENOMIC DNA]</scope>
    <source>
        <strain evidence="1 2">AeB</strain>
    </source>
</reference>
<evidence type="ECO:0000313" key="2">
    <source>
        <dbReference type="Proteomes" id="UP000019681"/>
    </source>
</evidence>
<dbReference type="Proteomes" id="UP000019681">
    <property type="component" value="Unassembled WGS sequence"/>
</dbReference>
<proteinExistence type="predicted"/>
<sequence length="36" mass="4236">MIILYLWGRSTIVWKEGDISYNILLQLYSTGDSSLW</sequence>
<dbReference type="AlphaFoldDB" id="A0A017RUN4"/>
<dbReference type="EMBL" id="AZQP01000047">
    <property type="protein sequence ID" value="EYE87580.1"/>
    <property type="molecule type" value="Genomic_DNA"/>
</dbReference>
<keyword evidence="2" id="KW-1185">Reference proteome</keyword>
<gene>
    <name evidence="1" type="ORF">Q428_12480</name>
</gene>
<name>A0A017RUN4_9CLOT</name>